<dbReference type="KEGG" id="ssck:SPSK_02106"/>
<gene>
    <name evidence="2" type="ORF">SPSK_02106</name>
</gene>
<keyword evidence="1" id="KW-0472">Membrane</keyword>
<reference evidence="2 3" key="1">
    <citation type="journal article" date="2014" name="BMC Genomics">
        <title>Comparative genomics of the major fungal agents of human and animal Sporotrichosis: Sporothrix schenckii and Sporothrix brasiliensis.</title>
        <authorList>
            <person name="Teixeira M.M."/>
            <person name="de Almeida L.G."/>
            <person name="Kubitschek-Barreira P."/>
            <person name="Alves F.L."/>
            <person name="Kioshima E.S."/>
            <person name="Abadio A.K."/>
            <person name="Fernandes L."/>
            <person name="Derengowski L.S."/>
            <person name="Ferreira K.S."/>
            <person name="Souza R.C."/>
            <person name="Ruiz J.C."/>
            <person name="de Andrade N.C."/>
            <person name="Paes H.C."/>
            <person name="Nicola A.M."/>
            <person name="Albuquerque P."/>
            <person name="Gerber A.L."/>
            <person name="Martins V.P."/>
            <person name="Peconick L.D."/>
            <person name="Neto A.V."/>
            <person name="Chaucanez C.B."/>
            <person name="Silva P.A."/>
            <person name="Cunha O.L."/>
            <person name="de Oliveira F.F."/>
            <person name="dos Santos T.C."/>
            <person name="Barros A.L."/>
            <person name="Soares M.A."/>
            <person name="de Oliveira L.M."/>
            <person name="Marini M.M."/>
            <person name="Villalobos-Duno H."/>
            <person name="Cunha M.M."/>
            <person name="de Hoog S."/>
            <person name="da Silveira J.F."/>
            <person name="Henrissat B."/>
            <person name="Nino-Vega G.A."/>
            <person name="Cisalpino P.S."/>
            <person name="Mora-Montes H.M."/>
            <person name="Almeida S.R."/>
            <person name="Stajich J.E."/>
            <person name="Lopes-Bezerra L.M."/>
            <person name="Vasconcelos A.T."/>
            <person name="Felipe M.S."/>
        </authorList>
    </citation>
    <scope>NUCLEOTIDE SEQUENCE [LARGE SCALE GENOMIC DNA]</scope>
    <source>
        <strain evidence="2 3">1099-18</strain>
    </source>
</reference>
<dbReference type="EMBL" id="AXCR01000005">
    <property type="protein sequence ID" value="KJR87032.1"/>
    <property type="molecule type" value="Genomic_DNA"/>
</dbReference>
<dbReference type="VEuPathDB" id="FungiDB:SPSK_02106"/>
<dbReference type="RefSeq" id="XP_016589708.1">
    <property type="nucleotide sequence ID" value="XM_016728999.1"/>
</dbReference>
<comment type="caution">
    <text evidence="2">The sequence shown here is derived from an EMBL/GenBank/DDBJ whole genome shotgun (WGS) entry which is preliminary data.</text>
</comment>
<proteinExistence type="predicted"/>
<dbReference type="AlphaFoldDB" id="A0A0F2MBM2"/>
<organism evidence="2 3">
    <name type="scientific">Sporothrix schenckii 1099-18</name>
    <dbReference type="NCBI Taxonomy" id="1397361"/>
    <lineage>
        <taxon>Eukaryota</taxon>
        <taxon>Fungi</taxon>
        <taxon>Dikarya</taxon>
        <taxon>Ascomycota</taxon>
        <taxon>Pezizomycotina</taxon>
        <taxon>Sordariomycetes</taxon>
        <taxon>Sordariomycetidae</taxon>
        <taxon>Ophiostomatales</taxon>
        <taxon>Ophiostomataceae</taxon>
        <taxon>Sporothrix</taxon>
    </lineage>
</organism>
<evidence type="ECO:0000313" key="2">
    <source>
        <dbReference type="EMBL" id="KJR87032.1"/>
    </source>
</evidence>
<keyword evidence="1" id="KW-1133">Transmembrane helix</keyword>
<feature type="transmembrane region" description="Helical" evidence="1">
    <location>
        <begin position="21"/>
        <end position="39"/>
    </location>
</feature>
<evidence type="ECO:0000256" key="1">
    <source>
        <dbReference type="SAM" id="Phobius"/>
    </source>
</evidence>
<reference evidence="2 3" key="2">
    <citation type="journal article" date="2015" name="Eukaryot. Cell">
        <title>Asexual propagation of a virulent clone complex in a human and feline outbreak of sporotrichosis.</title>
        <authorList>
            <person name="Teixeira Mde M."/>
            <person name="Rodrigues A.M."/>
            <person name="Tsui C.K."/>
            <person name="de Almeida L.G."/>
            <person name="Van Diepeningen A.D."/>
            <person name="van den Ende B.G."/>
            <person name="Fernandes G.F."/>
            <person name="Kano R."/>
            <person name="Hamelin R.C."/>
            <person name="Lopes-Bezerra L.M."/>
            <person name="Vasconcelos A.T."/>
            <person name="de Hoog S."/>
            <person name="de Camargo Z.P."/>
            <person name="Felipe M.S."/>
        </authorList>
    </citation>
    <scope>NUCLEOTIDE SEQUENCE [LARGE SCALE GENOMIC DNA]</scope>
    <source>
        <strain evidence="2 3">1099-18</strain>
    </source>
</reference>
<protein>
    <submittedName>
        <fullName evidence="2">Uncharacterized protein</fullName>
    </submittedName>
</protein>
<name>A0A0F2MBM2_SPOSC</name>
<sequence>MGRNPRRRPSVGGKRNRPAPIFWTWAFLVVGILRVLFLAPRGPAVSAIWVAQRAPRARFARGPENENFKM</sequence>
<dbReference type="GeneID" id="27664276"/>
<evidence type="ECO:0000313" key="3">
    <source>
        <dbReference type="Proteomes" id="UP000033710"/>
    </source>
</evidence>
<keyword evidence="1" id="KW-0812">Transmembrane</keyword>
<dbReference type="Proteomes" id="UP000033710">
    <property type="component" value="Unassembled WGS sequence"/>
</dbReference>
<accession>A0A0F2MBM2</accession>